<feature type="signal peptide" evidence="1">
    <location>
        <begin position="1"/>
        <end position="23"/>
    </location>
</feature>
<sequence length="194" mass="20232">MEKTIIATALIATLGLSANFASAQPAKPVAGVMAEETALIYDGVVTKIDAATRTVTLKNKDGETSVVAGPEVKNFAQIKVGDRFDVVYEMAVAIELVKVKSAGIRSEEVTTKTVTAPKGDKPGMVTTNIVTAVANVIAVDKAKKVVSLKGPQGNIFNVKVKNPELLKDIAVNDQVKVVYAEAIAAVVSAPAAKK</sequence>
<dbReference type="EMBL" id="CP028941">
    <property type="protein sequence ID" value="QKM61926.1"/>
    <property type="molecule type" value="Genomic_DNA"/>
</dbReference>
<dbReference type="KEGG" id="pani:DCO16_01805"/>
<keyword evidence="3" id="KW-1185">Reference proteome</keyword>
<feature type="chain" id="PRO_5026993834" description="Copper-binding protein" evidence="1">
    <location>
        <begin position="24"/>
        <end position="194"/>
    </location>
</feature>
<reference evidence="2 3" key="1">
    <citation type="submission" date="2018-04" db="EMBL/GenBank/DDBJ databases">
        <title>Polynucleobacter sp. LimPoW16 genome.</title>
        <authorList>
            <person name="Hahn M.W."/>
        </authorList>
    </citation>
    <scope>NUCLEOTIDE SEQUENCE [LARGE SCALE GENOMIC DNA]</scope>
    <source>
        <strain evidence="2 3">LimPoW16</strain>
    </source>
</reference>
<keyword evidence="1" id="KW-0732">Signal</keyword>
<dbReference type="Proteomes" id="UP000500806">
    <property type="component" value="Chromosome"/>
</dbReference>
<name>A0A6M9PVI0_9BURK</name>
<evidence type="ECO:0000313" key="3">
    <source>
        <dbReference type="Proteomes" id="UP000500806"/>
    </source>
</evidence>
<dbReference type="AlphaFoldDB" id="A0A6M9PVI0"/>
<evidence type="ECO:0008006" key="4">
    <source>
        <dbReference type="Google" id="ProtNLM"/>
    </source>
</evidence>
<protein>
    <recommendedName>
        <fullName evidence="4">Copper-binding protein</fullName>
    </recommendedName>
</protein>
<evidence type="ECO:0000313" key="2">
    <source>
        <dbReference type="EMBL" id="QKM61926.1"/>
    </source>
</evidence>
<gene>
    <name evidence="2" type="ORF">DCO16_01805</name>
</gene>
<organism evidence="2 3">
    <name type="scientific">Polynucleobacter antarcticus</name>
    <dbReference type="NCBI Taxonomy" id="1743162"/>
    <lineage>
        <taxon>Bacteria</taxon>
        <taxon>Pseudomonadati</taxon>
        <taxon>Pseudomonadota</taxon>
        <taxon>Betaproteobacteria</taxon>
        <taxon>Burkholderiales</taxon>
        <taxon>Burkholderiaceae</taxon>
        <taxon>Polynucleobacter</taxon>
    </lineage>
</organism>
<dbReference type="RefSeq" id="WP_173942078.1">
    <property type="nucleotide sequence ID" value="NZ_CBCSCD010000007.1"/>
</dbReference>
<accession>A0A6M9PVI0</accession>
<proteinExistence type="predicted"/>
<evidence type="ECO:0000256" key="1">
    <source>
        <dbReference type="SAM" id="SignalP"/>
    </source>
</evidence>